<accession>A0A229USG3</accession>
<dbReference type="PANTHER" id="PTHR47505:SF1">
    <property type="entry name" value="DNA UTILIZATION PROTEIN YHGH"/>
    <property type="match status" value="1"/>
</dbReference>
<name>A0A229USG3_9BACL</name>
<sequence length="264" mass="29862">MSKSLGGRIFAWIGKLLGEAEALLVPVHRGCVACGASYVKRNELSLCEACRASIPWILDVKCSYCGRPESCTDCRRREHQFFTQSRSAVSYNPQMKEWLALYKYRGHEKLRDLIGTMLLHAYHLHKCSEPVPSGTSSNKKVMEFFSYVPLSQSRLTERGFNQAQQMAEELARRTGVPVLPLLERMRHTDKQSFKTRGDRLADLQGVFKVIPASMQKLAEIATRCEVRVYLIDDVYTTGSTLNECSQTLLTAGTPVQIYGICWAR</sequence>
<dbReference type="CDD" id="cd06223">
    <property type="entry name" value="PRTases_typeI"/>
    <property type="match status" value="1"/>
</dbReference>
<dbReference type="InterPro" id="IPR029057">
    <property type="entry name" value="PRTase-like"/>
</dbReference>
<evidence type="ECO:0000313" key="2">
    <source>
        <dbReference type="EMBL" id="OXM86368.1"/>
    </source>
</evidence>
<comment type="caution">
    <text evidence="2">The sequence shown here is derived from an EMBL/GenBank/DDBJ whole genome shotgun (WGS) entry which is preliminary data.</text>
</comment>
<evidence type="ECO:0000256" key="1">
    <source>
        <dbReference type="ARBA" id="ARBA00008007"/>
    </source>
</evidence>
<comment type="similarity">
    <text evidence="1">Belongs to the ComF/GntX family.</text>
</comment>
<dbReference type="PANTHER" id="PTHR47505">
    <property type="entry name" value="DNA UTILIZATION PROTEIN YHGH"/>
    <property type="match status" value="1"/>
</dbReference>
<evidence type="ECO:0000313" key="3">
    <source>
        <dbReference type="Proteomes" id="UP000215509"/>
    </source>
</evidence>
<reference evidence="2 3" key="1">
    <citation type="submission" date="2017-07" db="EMBL/GenBank/DDBJ databases">
        <title>Genome sequencing and assembly of Paenibacillus rigui.</title>
        <authorList>
            <person name="Mayilraj S."/>
        </authorList>
    </citation>
    <scope>NUCLEOTIDE SEQUENCE [LARGE SCALE GENOMIC DNA]</scope>
    <source>
        <strain evidence="2 3">JCM 16352</strain>
    </source>
</reference>
<dbReference type="OrthoDB" id="9779910at2"/>
<dbReference type="EMBL" id="NMQW01000015">
    <property type="protein sequence ID" value="OXM86368.1"/>
    <property type="molecule type" value="Genomic_DNA"/>
</dbReference>
<dbReference type="Gene3D" id="3.40.50.2020">
    <property type="match status" value="1"/>
</dbReference>
<dbReference type="InterPro" id="IPR000836">
    <property type="entry name" value="PRTase_dom"/>
</dbReference>
<dbReference type="InterPro" id="IPR051910">
    <property type="entry name" value="ComF/GntX_DNA_util-trans"/>
</dbReference>
<dbReference type="Proteomes" id="UP000215509">
    <property type="component" value="Unassembled WGS sequence"/>
</dbReference>
<gene>
    <name evidence="2" type="ORF">CF651_10575</name>
</gene>
<dbReference type="SUPFAM" id="SSF53271">
    <property type="entry name" value="PRTase-like"/>
    <property type="match status" value="1"/>
</dbReference>
<organism evidence="2 3">
    <name type="scientific">Paenibacillus rigui</name>
    <dbReference type="NCBI Taxonomy" id="554312"/>
    <lineage>
        <taxon>Bacteria</taxon>
        <taxon>Bacillati</taxon>
        <taxon>Bacillota</taxon>
        <taxon>Bacilli</taxon>
        <taxon>Bacillales</taxon>
        <taxon>Paenibacillaceae</taxon>
        <taxon>Paenibacillus</taxon>
    </lineage>
</organism>
<dbReference type="AlphaFoldDB" id="A0A229USG3"/>
<proteinExistence type="inferred from homology"/>
<keyword evidence="3" id="KW-1185">Reference proteome</keyword>
<protein>
    <submittedName>
        <fullName evidence="2">Competence protein ComFC</fullName>
    </submittedName>
</protein>